<protein>
    <submittedName>
        <fullName evidence="1">Uncharacterized protein</fullName>
    </submittedName>
</protein>
<dbReference type="Proteomes" id="UP001165542">
    <property type="component" value="Unassembled WGS sequence"/>
</dbReference>
<sequence>MVSEDRVANLNKEFRDACVDQRRRPWEAIRCYSEEFNTSVDISSDVAKVIFKWFEEHSKTGVHQVGSQYEAGYLRH</sequence>
<proteinExistence type="predicted"/>
<accession>A0ABT2EB45</accession>
<evidence type="ECO:0000313" key="1">
    <source>
        <dbReference type="EMBL" id="MCS2608802.1"/>
    </source>
</evidence>
<evidence type="ECO:0000313" key="2">
    <source>
        <dbReference type="Proteomes" id="UP001165542"/>
    </source>
</evidence>
<dbReference type="RefSeq" id="WP_259035310.1">
    <property type="nucleotide sequence ID" value="NZ_JAJISC010000002.1"/>
</dbReference>
<organism evidence="1 2">
    <name type="scientific">Halomonas dongshanensis</name>
    <dbReference type="NCBI Taxonomy" id="2890835"/>
    <lineage>
        <taxon>Bacteria</taxon>
        <taxon>Pseudomonadati</taxon>
        <taxon>Pseudomonadota</taxon>
        <taxon>Gammaproteobacteria</taxon>
        <taxon>Oceanospirillales</taxon>
        <taxon>Halomonadaceae</taxon>
        <taxon>Halomonas</taxon>
    </lineage>
</organism>
<dbReference type="EMBL" id="JAJISC010000002">
    <property type="protein sequence ID" value="MCS2608802.1"/>
    <property type="molecule type" value="Genomic_DNA"/>
</dbReference>
<reference evidence="1" key="1">
    <citation type="submission" date="2021-11" db="EMBL/GenBank/DDBJ databases">
        <title>Halomonas sp., isolated from a coastal aquaculture zone in Dongshan Bay.</title>
        <authorList>
            <person name="Lin W."/>
        </authorList>
    </citation>
    <scope>NUCLEOTIDE SEQUENCE</scope>
    <source>
        <strain evidence="1">Yzlin-01</strain>
    </source>
</reference>
<gene>
    <name evidence="1" type="ORF">LLY24_05620</name>
</gene>
<name>A0ABT2EB45_9GAMM</name>
<comment type="caution">
    <text evidence="1">The sequence shown here is derived from an EMBL/GenBank/DDBJ whole genome shotgun (WGS) entry which is preliminary data.</text>
</comment>
<keyword evidence="2" id="KW-1185">Reference proteome</keyword>